<reference evidence="1" key="2">
    <citation type="submission" date="2025-09" db="UniProtKB">
        <authorList>
            <consortium name="EnsemblPlants"/>
        </authorList>
    </citation>
    <scope>IDENTIFICATION</scope>
</reference>
<dbReference type="EnsemblPlants" id="AVESA.00010b.r2.5CG0864110.1">
    <property type="protein sequence ID" value="AVESA.00010b.r2.5CG0864110.1.CDS"/>
    <property type="gene ID" value="AVESA.00010b.r2.5CG0864110"/>
</dbReference>
<accession>A0ACD5XWM9</accession>
<sequence>MASSNPFAGQGVSEKLTRDNYLLWLSQVLPPLRGARMMDFLDATKMPPEEISVDQGGDKGHVKEPNPAFDVWLCTDQHVLSFLLNTLSKEILVPMIGLNSAAEVWLAIKTMFAAQNKTRISNLRVALAKTRKEGMTTPAYFTKMKGLADELAAEGRPIEDEELVEYLLAGLDDQYNPLFVAIGVNGGKNLSTNDLYAHVMAYDHRMELLMDVGGGSSSINAAFRGRGGSRMPVSSCSHYCTLDNVKRILRYVSGTVKLGLTFKRSLSTLVSAFSDADWAGCVDDRRSTGGFAVYFGPNLISWSARKQATVSRSSTEAEYKSLANATAEVIWIESLLGELGIQRKEISCLWCDNMGATYLSANPIFHARTKHIEIDFHFVRERVANKQLEIRFIPSSDQVADGFTKALPARQFEEFKHNLNLKKAVIEEGC</sequence>
<proteinExistence type="predicted"/>
<dbReference type="Proteomes" id="UP001732700">
    <property type="component" value="Chromosome 5C"/>
</dbReference>
<organism evidence="1 2">
    <name type="scientific">Avena sativa</name>
    <name type="common">Oat</name>
    <dbReference type="NCBI Taxonomy" id="4498"/>
    <lineage>
        <taxon>Eukaryota</taxon>
        <taxon>Viridiplantae</taxon>
        <taxon>Streptophyta</taxon>
        <taxon>Embryophyta</taxon>
        <taxon>Tracheophyta</taxon>
        <taxon>Spermatophyta</taxon>
        <taxon>Magnoliopsida</taxon>
        <taxon>Liliopsida</taxon>
        <taxon>Poales</taxon>
        <taxon>Poaceae</taxon>
        <taxon>BOP clade</taxon>
        <taxon>Pooideae</taxon>
        <taxon>Poodae</taxon>
        <taxon>Poeae</taxon>
        <taxon>Poeae Chloroplast Group 1 (Aveneae type)</taxon>
        <taxon>Aveninae</taxon>
        <taxon>Avena</taxon>
    </lineage>
</organism>
<reference evidence="1" key="1">
    <citation type="submission" date="2021-05" db="EMBL/GenBank/DDBJ databases">
        <authorList>
            <person name="Scholz U."/>
            <person name="Mascher M."/>
            <person name="Fiebig A."/>
        </authorList>
    </citation>
    <scope>NUCLEOTIDE SEQUENCE [LARGE SCALE GENOMIC DNA]</scope>
</reference>
<name>A0ACD5XWM9_AVESA</name>
<protein>
    <submittedName>
        <fullName evidence="1">Uncharacterized protein</fullName>
    </submittedName>
</protein>
<keyword evidence="2" id="KW-1185">Reference proteome</keyword>
<evidence type="ECO:0000313" key="1">
    <source>
        <dbReference type="EnsemblPlants" id="AVESA.00010b.r2.5CG0864110.1.CDS"/>
    </source>
</evidence>
<evidence type="ECO:0000313" key="2">
    <source>
        <dbReference type="Proteomes" id="UP001732700"/>
    </source>
</evidence>